<evidence type="ECO:0008006" key="3">
    <source>
        <dbReference type="Google" id="ProtNLM"/>
    </source>
</evidence>
<protein>
    <recommendedName>
        <fullName evidence="3">Nitroreductase</fullName>
    </recommendedName>
</protein>
<dbReference type="EMBL" id="JACHIN010000005">
    <property type="protein sequence ID" value="MBB5078599.1"/>
    <property type="molecule type" value="Genomic_DNA"/>
</dbReference>
<dbReference type="AlphaFoldDB" id="A0A7W8A329"/>
<gene>
    <name evidence="1" type="ORF">HNR40_004085</name>
</gene>
<evidence type="ECO:0000313" key="1">
    <source>
        <dbReference type="EMBL" id="MBB5078599.1"/>
    </source>
</evidence>
<organism evidence="1 2">
    <name type="scientific">Nonomuraea endophytica</name>
    <dbReference type="NCBI Taxonomy" id="714136"/>
    <lineage>
        <taxon>Bacteria</taxon>
        <taxon>Bacillati</taxon>
        <taxon>Actinomycetota</taxon>
        <taxon>Actinomycetes</taxon>
        <taxon>Streptosporangiales</taxon>
        <taxon>Streptosporangiaceae</taxon>
        <taxon>Nonomuraea</taxon>
    </lineage>
</organism>
<keyword evidence="2" id="KW-1185">Reference proteome</keyword>
<dbReference type="Gene3D" id="3.40.109.10">
    <property type="entry name" value="NADH Oxidase"/>
    <property type="match status" value="1"/>
</dbReference>
<evidence type="ECO:0000313" key="2">
    <source>
        <dbReference type="Proteomes" id="UP000568380"/>
    </source>
</evidence>
<dbReference type="InterPro" id="IPR000415">
    <property type="entry name" value="Nitroreductase-like"/>
</dbReference>
<proteinExistence type="predicted"/>
<name>A0A7W8A329_9ACTN</name>
<accession>A0A7W8A329</accession>
<sequence>MKALRELEADFRRAPSAHNTQPWTLTYTGTGAVVGWDPERALPVSDPTGRDLRLGLGAFVETCLIVCASAGLRVGFRADPGPLRVGVLHEAAEPYRTEFTTADVRGRGTNRGPYHPGRLPGDLVPGVRRVACRDLAALLHAADLHQFGDAAVTAELREWLRLTPRHRRYDLDGLTDRALALSGAEALGLRAALAVYPVLRRAGLPRVLAAAGKGLLDYDGEALVLVGPPGEEVEMGRELMRIWLTLSTRGYTTHPLSQIIDSPPTRALLAAHLGVDDPDSLLHIARAGLPKGAAPRSARIPS</sequence>
<dbReference type="Proteomes" id="UP000568380">
    <property type="component" value="Unassembled WGS sequence"/>
</dbReference>
<dbReference type="GO" id="GO:0016491">
    <property type="term" value="F:oxidoreductase activity"/>
    <property type="evidence" value="ECO:0007669"/>
    <property type="project" value="InterPro"/>
</dbReference>
<reference evidence="1 2" key="1">
    <citation type="submission" date="2020-08" db="EMBL/GenBank/DDBJ databases">
        <title>Genomic Encyclopedia of Type Strains, Phase IV (KMG-IV): sequencing the most valuable type-strain genomes for metagenomic binning, comparative biology and taxonomic classification.</title>
        <authorList>
            <person name="Goeker M."/>
        </authorList>
    </citation>
    <scope>NUCLEOTIDE SEQUENCE [LARGE SCALE GENOMIC DNA]</scope>
    <source>
        <strain evidence="1 2">DSM 45385</strain>
    </source>
</reference>
<comment type="caution">
    <text evidence="1">The sequence shown here is derived from an EMBL/GenBank/DDBJ whole genome shotgun (WGS) entry which is preliminary data.</text>
</comment>
<dbReference type="RefSeq" id="WP_184963486.1">
    <property type="nucleotide sequence ID" value="NZ_JACHIN010000005.1"/>
</dbReference>
<dbReference type="SUPFAM" id="SSF55469">
    <property type="entry name" value="FMN-dependent nitroreductase-like"/>
    <property type="match status" value="1"/>
</dbReference>